<accession>A0A423GNW9</accession>
<reference evidence="1 2" key="1">
    <citation type="submission" date="2016-10" db="EMBL/GenBank/DDBJ databases">
        <title>Comparative genome analysis of multiple Pseudomonas spp. focuses on biocontrol and plant growth promoting traits.</title>
        <authorList>
            <person name="Tao X.-Y."/>
            <person name="Taylor C.G."/>
        </authorList>
    </citation>
    <scope>NUCLEOTIDE SEQUENCE [LARGE SCALE GENOMIC DNA]</scope>
    <source>
        <strain evidence="1 2">37D10</strain>
    </source>
</reference>
<dbReference type="Pfam" id="PF08748">
    <property type="entry name" value="Phage_TAC_4"/>
    <property type="match status" value="1"/>
</dbReference>
<comment type="caution">
    <text evidence="1">The sequence shown here is derived from an EMBL/GenBank/DDBJ whole genome shotgun (WGS) entry which is preliminary data.</text>
</comment>
<evidence type="ECO:0008006" key="3">
    <source>
        <dbReference type="Google" id="ProtNLM"/>
    </source>
</evidence>
<dbReference type="InterPro" id="IPR014859">
    <property type="entry name" value="Phage_TAC_4"/>
</dbReference>
<evidence type="ECO:0000313" key="1">
    <source>
        <dbReference type="EMBL" id="ROM94390.1"/>
    </source>
</evidence>
<dbReference type="RefSeq" id="WP_123583524.1">
    <property type="nucleotide sequence ID" value="NZ_MOBI01000020.1"/>
</dbReference>
<proteinExistence type="predicted"/>
<dbReference type="AlphaFoldDB" id="A0A423GNW9"/>
<sequence>MAKFKLIQNPTFKADVMIPRVGGDPMKVPFEFKYRDRTELAALYTEWGERNKALGLKVEEMGLEEFTAAQIDIQVEQIKAVVVGWDFDEKLTDENIRILVSSIVSTPSAVLAAYSEAFNQSRLGNS</sequence>
<evidence type="ECO:0000313" key="2">
    <source>
        <dbReference type="Proteomes" id="UP000284684"/>
    </source>
</evidence>
<dbReference type="EMBL" id="MOBI01000020">
    <property type="protein sequence ID" value="ROM94390.1"/>
    <property type="molecule type" value="Genomic_DNA"/>
</dbReference>
<protein>
    <recommendedName>
        <fullName evidence="3">Phage tail assembly chaperone</fullName>
    </recommendedName>
</protein>
<dbReference type="Proteomes" id="UP000284684">
    <property type="component" value="Unassembled WGS sequence"/>
</dbReference>
<organism evidence="1 2">
    <name type="scientific">Pseudomonas brassicacearum</name>
    <dbReference type="NCBI Taxonomy" id="930166"/>
    <lineage>
        <taxon>Bacteria</taxon>
        <taxon>Pseudomonadati</taxon>
        <taxon>Pseudomonadota</taxon>
        <taxon>Gammaproteobacteria</taxon>
        <taxon>Pseudomonadales</taxon>
        <taxon>Pseudomonadaceae</taxon>
        <taxon>Pseudomonas</taxon>
    </lineage>
</organism>
<name>A0A423GNW9_9PSED</name>
<gene>
    <name evidence="1" type="ORF">BK658_17700</name>
</gene>